<dbReference type="SFLD" id="SFLDG01067">
    <property type="entry name" value="SPASM/twitch_domain_containing"/>
    <property type="match status" value="1"/>
</dbReference>
<dbReference type="Pfam" id="PF04055">
    <property type="entry name" value="Radical_SAM"/>
    <property type="match status" value="1"/>
</dbReference>
<feature type="domain" description="Radical SAM core" evidence="10">
    <location>
        <begin position="2"/>
        <end position="237"/>
    </location>
</feature>
<evidence type="ECO:0000256" key="2">
    <source>
        <dbReference type="ARBA" id="ARBA00022485"/>
    </source>
</evidence>
<dbReference type="RefSeq" id="WP_183552026.1">
    <property type="nucleotide sequence ID" value="NZ_BMQT01000002.1"/>
</dbReference>
<evidence type="ECO:0000313" key="12">
    <source>
        <dbReference type="Proteomes" id="UP000577707"/>
    </source>
</evidence>
<gene>
    <name evidence="11" type="ORF">FHS12_005234</name>
</gene>
<dbReference type="PANTHER" id="PTHR21339">
    <property type="entry name" value="RADICAL S-ADENOSYL METHIONINE DOMAIN-CONTAINING PROTEIN 2"/>
    <property type="match status" value="1"/>
</dbReference>
<reference evidence="11 12" key="1">
    <citation type="submission" date="2020-08" db="EMBL/GenBank/DDBJ databases">
        <title>Genomic Encyclopedia of Type Strains, Phase III (KMG-III): the genomes of soil and plant-associated and newly described type strains.</title>
        <authorList>
            <person name="Whitman W."/>
        </authorList>
    </citation>
    <scope>NUCLEOTIDE SEQUENCE [LARGE SCALE GENOMIC DNA]</scope>
    <source>
        <strain evidence="11 12">CECT 3302</strain>
    </source>
</reference>
<comment type="cofactor">
    <cofactor evidence="1">
        <name>[4Fe-4S] cluster</name>
        <dbReference type="ChEBI" id="CHEBI:49883"/>
    </cofactor>
</comment>
<evidence type="ECO:0000256" key="6">
    <source>
        <dbReference type="ARBA" id="ARBA00023014"/>
    </source>
</evidence>
<keyword evidence="5" id="KW-0408">Iron</keyword>
<keyword evidence="4" id="KW-0479">Metal-binding</keyword>
<evidence type="ECO:0000259" key="10">
    <source>
        <dbReference type="PROSITE" id="PS51918"/>
    </source>
</evidence>
<keyword evidence="6" id="KW-0411">Iron-sulfur</keyword>
<keyword evidence="2" id="KW-0004">4Fe-4S</keyword>
<dbReference type="Gene3D" id="3.20.20.70">
    <property type="entry name" value="Aldolase class I"/>
    <property type="match status" value="1"/>
</dbReference>
<evidence type="ECO:0000256" key="3">
    <source>
        <dbReference type="ARBA" id="ARBA00022691"/>
    </source>
</evidence>
<dbReference type="EMBL" id="JACHXG010000019">
    <property type="protein sequence ID" value="MBB3092257.1"/>
    <property type="molecule type" value="Genomic_DNA"/>
</dbReference>
<dbReference type="PROSITE" id="PS51918">
    <property type="entry name" value="RADICAL_SAM"/>
    <property type="match status" value="1"/>
</dbReference>
<dbReference type="InterPro" id="IPR051196">
    <property type="entry name" value="RSAD2/Viperin_antiviral"/>
</dbReference>
<dbReference type="GO" id="GO:0003824">
    <property type="term" value="F:catalytic activity"/>
    <property type="evidence" value="ECO:0007669"/>
    <property type="project" value="InterPro"/>
</dbReference>
<sequence>MTEVEMVVNLHVTERCNYRCTYCFGQWGLLAESKAETSVWADNAVAFRIMQDLADTFRRDRGGESPIRFNFVGGEPALLPNIADLIDYARTTLKTRVSYVTNGLMLRRFDAEWTAENIDIVGISIDSSLRDTNRRIGRVTRSGKVFDLAEAGFRVHAVRAAADRLGIRQPEIKMNTVVSDLNHRENFDAVLAAVRPDRWKLLKMLPVYSAKTAISDEEFRGFAKRHRKYVRKHAGFKGVLITTEDNDEMTGSYAMVDPLARFFWYDDLPESGYRYSEPMTVVSADEAWAVAGLYWDEQKFGARYTELMGSMDPAETEPDPVAPPVPRPRAVAEPSRSLTPVGG</sequence>
<dbReference type="NCBIfam" id="NF038283">
    <property type="entry name" value="viperin_w_prok"/>
    <property type="match status" value="1"/>
</dbReference>
<dbReference type="PANTHER" id="PTHR21339:SF0">
    <property type="entry name" value="S-ADENOSYLMETHIONINE-DEPENDENT NUCLEOTIDE DEHYDRATASE RSAD2"/>
    <property type="match status" value="1"/>
</dbReference>
<dbReference type="GO" id="GO:0051539">
    <property type="term" value="F:4 iron, 4 sulfur cluster binding"/>
    <property type="evidence" value="ECO:0007669"/>
    <property type="project" value="UniProtKB-KW"/>
</dbReference>
<evidence type="ECO:0000256" key="1">
    <source>
        <dbReference type="ARBA" id="ARBA00001966"/>
    </source>
</evidence>
<accession>A0A7W5AA21</accession>
<dbReference type="Proteomes" id="UP000577707">
    <property type="component" value="Unassembled WGS sequence"/>
</dbReference>
<keyword evidence="7" id="KW-0051">Antiviral defense</keyword>
<dbReference type="GO" id="GO:0051607">
    <property type="term" value="P:defense response to virus"/>
    <property type="evidence" value="ECO:0007669"/>
    <property type="project" value="UniProtKB-KW"/>
</dbReference>
<evidence type="ECO:0000256" key="7">
    <source>
        <dbReference type="ARBA" id="ARBA00023118"/>
    </source>
</evidence>
<dbReference type="GO" id="GO:0046872">
    <property type="term" value="F:metal ion binding"/>
    <property type="evidence" value="ECO:0007669"/>
    <property type="project" value="UniProtKB-KW"/>
</dbReference>
<evidence type="ECO:0000256" key="5">
    <source>
        <dbReference type="ARBA" id="ARBA00023004"/>
    </source>
</evidence>
<evidence type="ECO:0000256" key="4">
    <source>
        <dbReference type="ARBA" id="ARBA00022723"/>
    </source>
</evidence>
<organism evidence="11 12">
    <name type="scientific">Nocardioides albus</name>
    <dbReference type="NCBI Taxonomy" id="1841"/>
    <lineage>
        <taxon>Bacteria</taxon>
        <taxon>Bacillati</taxon>
        <taxon>Actinomycetota</taxon>
        <taxon>Actinomycetes</taxon>
        <taxon>Propionibacteriales</taxon>
        <taxon>Nocardioidaceae</taxon>
        <taxon>Nocardioides</taxon>
    </lineage>
</organism>
<evidence type="ECO:0000256" key="8">
    <source>
        <dbReference type="ARBA" id="ARBA00039667"/>
    </source>
</evidence>
<dbReference type="AlphaFoldDB" id="A0A7W5AA21"/>
<proteinExistence type="predicted"/>
<comment type="caution">
    <text evidence="11">The sequence shown here is derived from an EMBL/GenBank/DDBJ whole genome shotgun (WGS) entry which is preliminary data.</text>
</comment>
<evidence type="ECO:0000256" key="9">
    <source>
        <dbReference type="SAM" id="MobiDB-lite"/>
    </source>
</evidence>
<keyword evidence="12" id="KW-1185">Reference proteome</keyword>
<name>A0A7W5AA21_9ACTN</name>
<dbReference type="InterPro" id="IPR007197">
    <property type="entry name" value="rSAM"/>
</dbReference>
<protein>
    <recommendedName>
        <fullName evidence="8">S-adenosylmethionine-dependent nucleotide dehydratase</fullName>
    </recommendedName>
</protein>
<dbReference type="SUPFAM" id="SSF102114">
    <property type="entry name" value="Radical SAM enzymes"/>
    <property type="match status" value="1"/>
</dbReference>
<evidence type="ECO:0000313" key="11">
    <source>
        <dbReference type="EMBL" id="MBB3092257.1"/>
    </source>
</evidence>
<keyword evidence="3" id="KW-0949">S-adenosyl-L-methionine</keyword>
<dbReference type="InterPro" id="IPR058240">
    <property type="entry name" value="rSAM_sf"/>
</dbReference>
<feature type="region of interest" description="Disordered" evidence="9">
    <location>
        <begin position="310"/>
        <end position="343"/>
    </location>
</feature>
<dbReference type="CDD" id="cd01335">
    <property type="entry name" value="Radical_SAM"/>
    <property type="match status" value="1"/>
</dbReference>
<dbReference type="SFLD" id="SFLDS00029">
    <property type="entry name" value="Radical_SAM"/>
    <property type="match status" value="1"/>
</dbReference>
<dbReference type="InterPro" id="IPR013785">
    <property type="entry name" value="Aldolase_TIM"/>
</dbReference>